<dbReference type="AlphaFoldDB" id="A0A2H1WQB0"/>
<sequence length="97" mass="10487">MRSAGLRSTSLLVTRTSPSAFGSTCVTLPLGQVLRGRSGSEVATSPTLGRMLLPRGSRRFQRRGRHHSHFRLIGDTGGTSFQLIDHACDSLPKPNLT</sequence>
<dbReference type="EMBL" id="ODYU01010232">
    <property type="protein sequence ID" value="SOQ55208.1"/>
    <property type="molecule type" value="Genomic_DNA"/>
</dbReference>
<gene>
    <name evidence="1" type="ORF">SFRICE_041445</name>
</gene>
<reference evidence="1" key="1">
    <citation type="submission" date="2016-07" db="EMBL/GenBank/DDBJ databases">
        <authorList>
            <person name="Bretaudeau A."/>
        </authorList>
    </citation>
    <scope>NUCLEOTIDE SEQUENCE</scope>
    <source>
        <strain evidence="1">Rice</strain>
        <tissue evidence="1">Whole body</tissue>
    </source>
</reference>
<proteinExistence type="predicted"/>
<accession>A0A2H1WQB0</accession>
<evidence type="ECO:0000313" key="1">
    <source>
        <dbReference type="EMBL" id="SOQ55208.1"/>
    </source>
</evidence>
<protein>
    <submittedName>
        <fullName evidence="1">SFRICE_041445</fullName>
    </submittedName>
</protein>
<name>A0A2H1WQB0_SPOFR</name>
<organism evidence="1">
    <name type="scientific">Spodoptera frugiperda</name>
    <name type="common">Fall armyworm</name>
    <dbReference type="NCBI Taxonomy" id="7108"/>
    <lineage>
        <taxon>Eukaryota</taxon>
        <taxon>Metazoa</taxon>
        <taxon>Ecdysozoa</taxon>
        <taxon>Arthropoda</taxon>
        <taxon>Hexapoda</taxon>
        <taxon>Insecta</taxon>
        <taxon>Pterygota</taxon>
        <taxon>Neoptera</taxon>
        <taxon>Endopterygota</taxon>
        <taxon>Lepidoptera</taxon>
        <taxon>Glossata</taxon>
        <taxon>Ditrysia</taxon>
        <taxon>Noctuoidea</taxon>
        <taxon>Noctuidae</taxon>
        <taxon>Amphipyrinae</taxon>
        <taxon>Spodoptera</taxon>
    </lineage>
</organism>